<reference evidence="13 14" key="1">
    <citation type="submission" date="2019-09" db="EMBL/GenBank/DDBJ databases">
        <title>NBRP : Genome information of microbial organism related human and environment.</title>
        <authorList>
            <person name="Hattori M."/>
            <person name="Oshima K."/>
            <person name="Inaba H."/>
            <person name="Suda W."/>
            <person name="Sakamoto M."/>
            <person name="Iino T."/>
            <person name="Kitahara M."/>
            <person name="Oshida Y."/>
            <person name="Iida T."/>
            <person name="Kudo T."/>
            <person name="Itoh T."/>
            <person name="Ohkuma M."/>
        </authorList>
    </citation>
    <scope>NUCLEOTIDE SEQUENCE [LARGE SCALE GENOMIC DNA]</scope>
    <source>
        <strain evidence="13 14">Mie-1</strain>
    </source>
</reference>
<dbReference type="GO" id="GO:0004159">
    <property type="term" value="F:dihydropyrimidine dehydrogenase (NAD+) activity"/>
    <property type="evidence" value="ECO:0007669"/>
    <property type="project" value="UniProtKB-EC"/>
</dbReference>
<comment type="catalytic activity">
    <reaction evidence="7">
        <text>5,6-dihydrothymine + NAD(+) = thymine + NADH + H(+)</text>
        <dbReference type="Rhea" id="RHEA:28791"/>
        <dbReference type="ChEBI" id="CHEBI:15378"/>
        <dbReference type="ChEBI" id="CHEBI:17821"/>
        <dbReference type="ChEBI" id="CHEBI:27468"/>
        <dbReference type="ChEBI" id="CHEBI:57540"/>
        <dbReference type="ChEBI" id="CHEBI:57945"/>
        <dbReference type="EC" id="1.3.1.1"/>
    </reaction>
</comment>
<evidence type="ECO:0000256" key="4">
    <source>
        <dbReference type="ARBA" id="ARBA00023002"/>
    </source>
</evidence>
<dbReference type="InterPro" id="IPR036188">
    <property type="entry name" value="FAD/NAD-bd_sf"/>
</dbReference>
<evidence type="ECO:0000256" key="10">
    <source>
        <dbReference type="ARBA" id="ARBA00049714"/>
    </source>
</evidence>
<dbReference type="InterPro" id="IPR023753">
    <property type="entry name" value="FAD/NAD-binding_dom"/>
</dbReference>
<evidence type="ECO:0000259" key="12">
    <source>
        <dbReference type="PROSITE" id="PS51379"/>
    </source>
</evidence>
<dbReference type="InterPro" id="IPR009051">
    <property type="entry name" value="Helical_ferredxn"/>
</dbReference>
<name>A0A5A7MW66_9PROT</name>
<evidence type="ECO:0000256" key="5">
    <source>
        <dbReference type="ARBA" id="ARBA00030119"/>
    </source>
</evidence>
<organism evidence="13 14">
    <name type="scientific">Iodidimonas gelatinilytica</name>
    <dbReference type="NCBI Taxonomy" id="1236966"/>
    <lineage>
        <taxon>Bacteria</taxon>
        <taxon>Pseudomonadati</taxon>
        <taxon>Pseudomonadota</taxon>
        <taxon>Alphaproteobacteria</taxon>
        <taxon>Iodidimonadales</taxon>
        <taxon>Iodidimonadaceae</taxon>
        <taxon>Iodidimonas</taxon>
    </lineage>
</organism>
<dbReference type="AlphaFoldDB" id="A0A5A7MW66"/>
<dbReference type="InterPro" id="IPR028261">
    <property type="entry name" value="DPD_II"/>
</dbReference>
<comment type="function">
    <text evidence="9">Involved in pyrimidine base degradation. Catalyzes physiologically the reduction of uracil to 5,6-dihydrouracil (DHU) by using NADH as a specific cosubstrate. It also catalyzes the reverse reaction and the reduction of thymine to 5,6-dihydrothymine (DHT).</text>
</comment>
<evidence type="ECO:0000256" key="1">
    <source>
        <dbReference type="ARBA" id="ARBA00001917"/>
    </source>
</evidence>
<dbReference type="EMBL" id="BKCM01000003">
    <property type="protein sequence ID" value="GER00158.1"/>
    <property type="molecule type" value="Genomic_DNA"/>
</dbReference>
<comment type="catalytic activity">
    <reaction evidence="8">
        <text>5,6-dihydrouracil + NAD(+) = uracil + NADH + H(+)</text>
        <dbReference type="Rhea" id="RHEA:20189"/>
        <dbReference type="ChEBI" id="CHEBI:15378"/>
        <dbReference type="ChEBI" id="CHEBI:15901"/>
        <dbReference type="ChEBI" id="CHEBI:17568"/>
        <dbReference type="ChEBI" id="CHEBI:57540"/>
        <dbReference type="ChEBI" id="CHEBI:57945"/>
        <dbReference type="EC" id="1.3.1.1"/>
    </reaction>
</comment>
<dbReference type="EC" id="1.3.1.1" evidence="11"/>
<dbReference type="Pfam" id="PF14691">
    <property type="entry name" value="Fer4_20"/>
    <property type="match status" value="1"/>
</dbReference>
<comment type="subunit">
    <text evidence="10">Heterotetramer of 2 PreA and 2 PreT subunits.</text>
</comment>
<evidence type="ECO:0000256" key="7">
    <source>
        <dbReference type="ARBA" id="ARBA00047685"/>
    </source>
</evidence>
<evidence type="ECO:0000256" key="8">
    <source>
        <dbReference type="ARBA" id="ARBA00048792"/>
    </source>
</evidence>
<dbReference type="Proteomes" id="UP000325187">
    <property type="component" value="Unassembled WGS sequence"/>
</dbReference>
<keyword evidence="2" id="KW-0285">Flavoprotein</keyword>
<dbReference type="Gene3D" id="3.50.50.60">
    <property type="entry name" value="FAD/NAD(P)-binding domain"/>
    <property type="match status" value="2"/>
</dbReference>
<evidence type="ECO:0000313" key="14">
    <source>
        <dbReference type="Proteomes" id="UP000325187"/>
    </source>
</evidence>
<dbReference type="PANTHER" id="PTHR43073">
    <property type="entry name" value="DIHYDROPYRIMIDINE DEHYDROGENASE [NADP(+)]"/>
    <property type="match status" value="1"/>
</dbReference>
<dbReference type="Gene3D" id="1.10.1060.10">
    <property type="entry name" value="Alpha-helical ferredoxin"/>
    <property type="match status" value="1"/>
</dbReference>
<dbReference type="PANTHER" id="PTHR43073:SF2">
    <property type="entry name" value="DIHYDROPYRIMIDINE DEHYDROGENASE [NADP(+)]"/>
    <property type="match status" value="1"/>
</dbReference>
<keyword evidence="4" id="KW-0560">Oxidoreductase</keyword>
<proteinExistence type="predicted"/>
<dbReference type="PRINTS" id="PR00368">
    <property type="entry name" value="FADPNR"/>
</dbReference>
<dbReference type="GO" id="GO:0051536">
    <property type="term" value="F:iron-sulfur cluster binding"/>
    <property type="evidence" value="ECO:0007669"/>
    <property type="project" value="InterPro"/>
</dbReference>
<keyword evidence="3" id="KW-0288">FMN</keyword>
<dbReference type="SUPFAM" id="SSF46548">
    <property type="entry name" value="alpha-helical ferredoxin"/>
    <property type="match status" value="1"/>
</dbReference>
<evidence type="ECO:0000256" key="3">
    <source>
        <dbReference type="ARBA" id="ARBA00022643"/>
    </source>
</evidence>
<feature type="domain" description="4Fe-4S ferredoxin-type" evidence="12">
    <location>
        <begin position="4"/>
        <end position="34"/>
    </location>
</feature>
<comment type="caution">
    <text evidence="13">The sequence shown here is derived from an EMBL/GenBank/DDBJ whole genome shotgun (WGS) entry which is preliminary data.</text>
</comment>
<dbReference type="InterPro" id="IPR017896">
    <property type="entry name" value="4Fe4S_Fe-S-bd"/>
</dbReference>
<sequence length="425" mass="45089">MTSGAAVTEASRCLYCYDAPCIRACPTGIDIPTFIHQIRSGNLEGSAQTILSENIMGGTCARACPTEVLCEEACVLNKGEDKPIQIGDLQRHAVDHLIEQTHAGAPHPFQRAAATGRSIAVVGAGPAGLAFAHRAAMLGHDITIYESRPKPGGLNEYGLAEYKMVDDFAQREVAFLLGIGGIKIRYGRALGEDIQLEALRQAYDVVFIGIGLGGAARLAIAGEELEGVEDALSFIETLRQTKPKSKVSVGRTVVVIGGGNTAIDAAIQAKKLGAESVTLVYRRGEDAMSATGFERNLARLNDVQIRLWSRPSAIEGNDRVESIVFEKTTLNGGRLQGTGEVYRLPADHVLKAIGQKLRPMGLDGLAAENGKIQIGPDYRTSLDGVYAGGDCVSTGEDLTVQAVEDGKRAAEAVHQALAAQSVERV</sequence>
<dbReference type="PROSITE" id="PS51379">
    <property type="entry name" value="4FE4S_FER_2"/>
    <property type="match status" value="1"/>
</dbReference>
<accession>A0A5A7MW66</accession>
<evidence type="ECO:0000313" key="13">
    <source>
        <dbReference type="EMBL" id="GER00158.1"/>
    </source>
</evidence>
<gene>
    <name evidence="13" type="primary">gltB2</name>
    <name evidence="13" type="ORF">JCM17845_07810</name>
</gene>
<evidence type="ECO:0000256" key="6">
    <source>
        <dbReference type="ARBA" id="ARBA00032722"/>
    </source>
</evidence>
<dbReference type="Pfam" id="PF07992">
    <property type="entry name" value="Pyr_redox_2"/>
    <property type="match status" value="1"/>
</dbReference>
<evidence type="ECO:0000256" key="11">
    <source>
        <dbReference type="ARBA" id="ARBA00049728"/>
    </source>
</evidence>
<evidence type="ECO:0000256" key="2">
    <source>
        <dbReference type="ARBA" id="ARBA00022630"/>
    </source>
</evidence>
<dbReference type="PRINTS" id="PR00469">
    <property type="entry name" value="PNDRDTASEII"/>
</dbReference>
<comment type="cofactor">
    <cofactor evidence="1">
        <name>FMN</name>
        <dbReference type="ChEBI" id="CHEBI:58210"/>
    </cofactor>
</comment>
<dbReference type="SUPFAM" id="SSF51971">
    <property type="entry name" value="Nucleotide-binding domain"/>
    <property type="match status" value="1"/>
</dbReference>
<keyword evidence="14" id="KW-1185">Reference proteome</keyword>
<protein>
    <recommendedName>
        <fullName evidence="11">dihydrouracil dehydrogenase (NAD(+))</fullName>
        <ecNumber evidence="11">1.3.1.1</ecNumber>
    </recommendedName>
    <alternativeName>
        <fullName evidence="6">Dihydrothymine dehydrogenase</fullName>
    </alternativeName>
    <alternativeName>
        <fullName evidence="5">Dihydrouracil dehydrogenase</fullName>
    </alternativeName>
</protein>
<evidence type="ECO:0000256" key="9">
    <source>
        <dbReference type="ARBA" id="ARBA00049578"/>
    </source>
</evidence>